<comment type="similarity">
    <text evidence="1">Belongs to the arsA ATPase family.</text>
</comment>
<sequence length="444" mass="45655">MAPVSTLLVTGAPGAGRTTVAASFAAAAAGYGDRTLLLTADRTGVDALLPPSGSGGVTGLPGLSVAVIDPVAAFREALLSAQERSTTLLTLLGAAPLDPEEVTELPGAEALALLRSLRSTQVLTGTDDAGRDGAAGPGTGADGQRGRRGGVGRGAYGDAGAYGSGQGRGASGGHGADGWDLVVVDLPPVREALRLLALPEQLRRYLARLLPADRQAARALRPVLAQLAGVPMPAEWAYDAAERADRELAAVQAVVEDPGTAVAVVVEPGARAEEALRTARTGLALHGHRLAAVVANRLLPTGSADPFLAGLSGSQQQHLKALAADCAEDGVPLLELPHLGRPPQTPAELPLPAPEAAPRTAEPWTVTDHLADEGHYLWTLPLPGADREGLDLVRRGDELVVDANGFRRILPLPSALRRCTVAGAALRNATLHVRFTPDPAVWPQ</sequence>
<name>A0A1H0DJD9_9ACTN</name>
<dbReference type="Pfam" id="PF17886">
    <property type="entry name" value="ArsA_HSP20"/>
    <property type="match status" value="1"/>
</dbReference>
<feature type="domain" description="ArsA/GET3 Anion-transporting ATPase-like" evidence="3">
    <location>
        <begin position="178"/>
        <end position="322"/>
    </location>
</feature>
<evidence type="ECO:0000256" key="2">
    <source>
        <dbReference type="SAM" id="MobiDB-lite"/>
    </source>
</evidence>
<dbReference type="InterPro" id="IPR025723">
    <property type="entry name" value="ArsA/GET3_ATPase-like"/>
</dbReference>
<dbReference type="RefSeq" id="WP_245771372.1">
    <property type="nucleotide sequence ID" value="NZ_FNIE01000005.1"/>
</dbReference>
<evidence type="ECO:0000313" key="5">
    <source>
        <dbReference type="EMBL" id="SDN70234.1"/>
    </source>
</evidence>
<dbReference type="STRING" id="310781.SAMN05216259_105245"/>
<dbReference type="InterPro" id="IPR016300">
    <property type="entry name" value="ATPase_ArsA/GET3"/>
</dbReference>
<dbReference type="SUPFAM" id="SSF52540">
    <property type="entry name" value="P-loop containing nucleoside triphosphate hydrolases"/>
    <property type="match status" value="2"/>
</dbReference>
<dbReference type="Gene3D" id="3.40.50.300">
    <property type="entry name" value="P-loop containing nucleotide triphosphate hydrolases"/>
    <property type="match status" value="1"/>
</dbReference>
<gene>
    <name evidence="5" type="ORF">SAMN05216259_105245</name>
</gene>
<dbReference type="InterPro" id="IPR027417">
    <property type="entry name" value="P-loop_NTPase"/>
</dbReference>
<accession>A0A1H0DJD9</accession>
<keyword evidence="6" id="KW-1185">Reference proteome</keyword>
<evidence type="ECO:0000256" key="1">
    <source>
        <dbReference type="ARBA" id="ARBA00011040"/>
    </source>
</evidence>
<dbReference type="GO" id="GO:0005524">
    <property type="term" value="F:ATP binding"/>
    <property type="evidence" value="ECO:0007669"/>
    <property type="project" value="InterPro"/>
</dbReference>
<dbReference type="GO" id="GO:0016887">
    <property type="term" value="F:ATP hydrolysis activity"/>
    <property type="evidence" value="ECO:0007669"/>
    <property type="project" value="InterPro"/>
</dbReference>
<dbReference type="InterPro" id="IPR008978">
    <property type="entry name" value="HSP20-like_chaperone"/>
</dbReference>
<dbReference type="Gene3D" id="2.60.40.790">
    <property type="match status" value="1"/>
</dbReference>
<dbReference type="Proteomes" id="UP000199341">
    <property type="component" value="Unassembled WGS sequence"/>
</dbReference>
<evidence type="ECO:0000313" key="6">
    <source>
        <dbReference type="Proteomes" id="UP000199341"/>
    </source>
</evidence>
<feature type="compositionally biased region" description="Gly residues" evidence="2">
    <location>
        <begin position="133"/>
        <end position="154"/>
    </location>
</feature>
<proteinExistence type="inferred from homology"/>
<feature type="domain" description="ArsA HSP20-like" evidence="4">
    <location>
        <begin position="373"/>
        <end position="435"/>
    </location>
</feature>
<reference evidence="5 6" key="1">
    <citation type="submission" date="2016-10" db="EMBL/GenBank/DDBJ databases">
        <authorList>
            <person name="de Groot N.N."/>
        </authorList>
    </citation>
    <scope>NUCLEOTIDE SEQUENCE [LARGE SCALE GENOMIC DNA]</scope>
    <source>
        <strain evidence="5 6">CGMCC 4.2022</strain>
    </source>
</reference>
<evidence type="ECO:0000259" key="3">
    <source>
        <dbReference type="Pfam" id="PF02374"/>
    </source>
</evidence>
<evidence type="ECO:0000259" key="4">
    <source>
        <dbReference type="Pfam" id="PF17886"/>
    </source>
</evidence>
<protein>
    <submittedName>
        <fullName evidence="5">Arsenite-transporting ATPase</fullName>
    </submittedName>
</protein>
<dbReference type="PANTHER" id="PTHR10803:SF3">
    <property type="entry name" value="ATPASE GET3"/>
    <property type="match status" value="1"/>
</dbReference>
<dbReference type="PANTHER" id="PTHR10803">
    <property type="entry name" value="ARSENICAL PUMP-DRIVING ATPASE ARSENITE-TRANSLOCATING ATPASE"/>
    <property type="match status" value="1"/>
</dbReference>
<dbReference type="AlphaFoldDB" id="A0A1H0DJD9"/>
<dbReference type="EMBL" id="FNIE01000005">
    <property type="protein sequence ID" value="SDN70234.1"/>
    <property type="molecule type" value="Genomic_DNA"/>
</dbReference>
<dbReference type="Pfam" id="PF02374">
    <property type="entry name" value="ArsA_ATPase"/>
    <property type="match status" value="1"/>
</dbReference>
<organism evidence="5 6">
    <name type="scientific">Actinacidiphila guanduensis</name>
    <dbReference type="NCBI Taxonomy" id="310781"/>
    <lineage>
        <taxon>Bacteria</taxon>
        <taxon>Bacillati</taxon>
        <taxon>Actinomycetota</taxon>
        <taxon>Actinomycetes</taxon>
        <taxon>Kitasatosporales</taxon>
        <taxon>Streptomycetaceae</taxon>
        <taxon>Actinacidiphila</taxon>
    </lineage>
</organism>
<feature type="region of interest" description="Disordered" evidence="2">
    <location>
        <begin position="124"/>
        <end position="154"/>
    </location>
</feature>
<dbReference type="InterPro" id="IPR040612">
    <property type="entry name" value="ArsA_HSP20-like"/>
</dbReference>